<accession>A0A9P6FFI0</accession>
<keyword evidence="2" id="KW-1185">Reference proteome</keyword>
<dbReference type="AlphaFoldDB" id="A0A9P6FFI0"/>
<evidence type="ECO:0000313" key="1">
    <source>
        <dbReference type="EMBL" id="KAF9550087.1"/>
    </source>
</evidence>
<proteinExistence type="predicted"/>
<name>A0A9P6FFI0_9FUNG</name>
<organism evidence="1 2">
    <name type="scientific">Mortierella hygrophila</name>
    <dbReference type="NCBI Taxonomy" id="979708"/>
    <lineage>
        <taxon>Eukaryota</taxon>
        <taxon>Fungi</taxon>
        <taxon>Fungi incertae sedis</taxon>
        <taxon>Mucoromycota</taxon>
        <taxon>Mortierellomycotina</taxon>
        <taxon>Mortierellomycetes</taxon>
        <taxon>Mortierellales</taxon>
        <taxon>Mortierellaceae</taxon>
        <taxon>Mortierella</taxon>
    </lineage>
</organism>
<gene>
    <name evidence="1" type="ORF">EC957_001573</name>
</gene>
<reference evidence="1" key="1">
    <citation type="journal article" date="2020" name="Fungal Divers.">
        <title>Resolving the Mortierellaceae phylogeny through synthesis of multi-gene phylogenetics and phylogenomics.</title>
        <authorList>
            <person name="Vandepol N."/>
            <person name="Liber J."/>
            <person name="Desiro A."/>
            <person name="Na H."/>
            <person name="Kennedy M."/>
            <person name="Barry K."/>
            <person name="Grigoriev I.V."/>
            <person name="Miller A.N."/>
            <person name="O'Donnell K."/>
            <person name="Stajich J.E."/>
            <person name="Bonito G."/>
        </authorList>
    </citation>
    <scope>NUCLEOTIDE SEQUENCE</scope>
    <source>
        <strain evidence="1">NRRL 2591</strain>
    </source>
</reference>
<dbReference type="Proteomes" id="UP000723463">
    <property type="component" value="Unassembled WGS sequence"/>
</dbReference>
<sequence length="240" mass="27621">MNCDRLYHRDLAWDWAWRPTKPEKTLTKRQSISRLYCYGSSYSDEDLNDILLPVDMTSQFRLPATLASLKIAVELRPRTTLLTPKLVIKNTKLRQFSLEDLLTPTQICSNSSFSAWRGATLTHIEVMEEHLVCRKTIDVCPKASEWSLPAEVTPGLTQEMVFLPNIITTLEIVAEGAWCQGLNSKDAYSSKAGRHLIHQHLFESPQHVHHKIIRGAIIFEFLDLYNRAQYEDLNLRGNRK</sequence>
<evidence type="ECO:0000313" key="2">
    <source>
        <dbReference type="Proteomes" id="UP000723463"/>
    </source>
</evidence>
<comment type="caution">
    <text evidence="1">The sequence shown here is derived from an EMBL/GenBank/DDBJ whole genome shotgun (WGS) entry which is preliminary data.</text>
</comment>
<dbReference type="EMBL" id="JAAAXW010000013">
    <property type="protein sequence ID" value="KAF9550087.1"/>
    <property type="molecule type" value="Genomic_DNA"/>
</dbReference>
<protein>
    <submittedName>
        <fullName evidence="1">Uncharacterized protein</fullName>
    </submittedName>
</protein>